<name>A0ABQ9HT80_9NEOP</name>
<evidence type="ECO:0000256" key="1">
    <source>
        <dbReference type="SAM" id="MobiDB-lite"/>
    </source>
</evidence>
<evidence type="ECO:0000313" key="2">
    <source>
        <dbReference type="EMBL" id="KAJ8887596.1"/>
    </source>
</evidence>
<reference evidence="2 3" key="1">
    <citation type="submission" date="2023-02" db="EMBL/GenBank/DDBJ databases">
        <title>LHISI_Scaffold_Assembly.</title>
        <authorList>
            <person name="Stuart O.P."/>
            <person name="Cleave R."/>
            <person name="Magrath M.J.L."/>
            <person name="Mikheyev A.S."/>
        </authorList>
    </citation>
    <scope>NUCLEOTIDE SEQUENCE [LARGE SCALE GENOMIC DNA]</scope>
    <source>
        <strain evidence="2">Daus_M_001</strain>
        <tissue evidence="2">Leg muscle</tissue>
    </source>
</reference>
<gene>
    <name evidence="2" type="ORF">PR048_013813</name>
</gene>
<accession>A0ABQ9HT80</accession>
<dbReference type="Proteomes" id="UP001159363">
    <property type="component" value="Chromosome X"/>
</dbReference>
<keyword evidence="3" id="KW-1185">Reference proteome</keyword>
<sequence length="361" mass="40036">MANTKIHTAYKPSRKQTVGGQTVFSEVEEKCLALHIIAMSTYGFPATSSDLKLQAVPAANVWHYNEMNLVVDPGNKEILAKRGIKYLEQLRHATKACTSLMAGLITNNLKIGSSLFSPILKKTGCEGNIKFVALPPNSTHQLQPLDVAYFQPMKSYWWHVLAEWKNSVYGSKCSLQETRRAATQKTTRPRCKKFNVPPGKSIGSSDTGEGGVHTTISTACGNVEKQCRSCEVTLGGSASKHSKKGLMKVKEAVKHLPCTIPNEAFTMHDTDDSMDTNYFHEYLHEANEEITITDKTQIVSKADLLPGKFVLGSYEDNLYPGMITEKTAIGYMVSVIVKSKNIGNGLLFWMKLSIHWMKLSR</sequence>
<protein>
    <recommendedName>
        <fullName evidence="4">DDE-1 domain-containing protein</fullName>
    </recommendedName>
</protein>
<evidence type="ECO:0000313" key="3">
    <source>
        <dbReference type="Proteomes" id="UP001159363"/>
    </source>
</evidence>
<feature type="region of interest" description="Disordered" evidence="1">
    <location>
        <begin position="180"/>
        <end position="210"/>
    </location>
</feature>
<evidence type="ECO:0008006" key="4">
    <source>
        <dbReference type="Google" id="ProtNLM"/>
    </source>
</evidence>
<comment type="caution">
    <text evidence="2">The sequence shown here is derived from an EMBL/GenBank/DDBJ whole genome shotgun (WGS) entry which is preliminary data.</text>
</comment>
<proteinExistence type="predicted"/>
<dbReference type="EMBL" id="JARBHB010000004">
    <property type="protein sequence ID" value="KAJ8887596.1"/>
    <property type="molecule type" value="Genomic_DNA"/>
</dbReference>
<organism evidence="2 3">
    <name type="scientific">Dryococelus australis</name>
    <dbReference type="NCBI Taxonomy" id="614101"/>
    <lineage>
        <taxon>Eukaryota</taxon>
        <taxon>Metazoa</taxon>
        <taxon>Ecdysozoa</taxon>
        <taxon>Arthropoda</taxon>
        <taxon>Hexapoda</taxon>
        <taxon>Insecta</taxon>
        <taxon>Pterygota</taxon>
        <taxon>Neoptera</taxon>
        <taxon>Polyneoptera</taxon>
        <taxon>Phasmatodea</taxon>
        <taxon>Verophasmatodea</taxon>
        <taxon>Anareolatae</taxon>
        <taxon>Phasmatidae</taxon>
        <taxon>Eurycanthinae</taxon>
        <taxon>Dryococelus</taxon>
    </lineage>
</organism>